<evidence type="ECO:0000256" key="2">
    <source>
        <dbReference type="ARBA" id="ARBA00010269"/>
    </source>
</evidence>
<evidence type="ECO:0000256" key="8">
    <source>
        <dbReference type="PROSITE-ProRule" id="PRU00176"/>
    </source>
</evidence>
<feature type="domain" description="RRM" evidence="10">
    <location>
        <begin position="179"/>
        <end position="257"/>
    </location>
</feature>
<evidence type="ECO:0000256" key="4">
    <source>
        <dbReference type="ARBA" id="ARBA00022737"/>
    </source>
</evidence>
<reference evidence="11" key="1">
    <citation type="journal article" date="2017" name="Nature">
        <title>The genome of Chenopodium quinoa.</title>
        <authorList>
            <person name="Jarvis D.E."/>
            <person name="Ho Y.S."/>
            <person name="Lightfoot D.J."/>
            <person name="Schmoeckel S.M."/>
            <person name="Li B."/>
            <person name="Borm T.J.A."/>
            <person name="Ohyanagi H."/>
            <person name="Mineta K."/>
            <person name="Michell C.T."/>
            <person name="Saber N."/>
            <person name="Kharbatia N.M."/>
            <person name="Rupper R.R."/>
            <person name="Sharp A.R."/>
            <person name="Dally N."/>
            <person name="Boughton B.A."/>
            <person name="Woo Y.H."/>
            <person name="Gao G."/>
            <person name="Schijlen E.G.W.M."/>
            <person name="Guo X."/>
            <person name="Momin A.A."/>
            <person name="Negrao S."/>
            <person name="Al-Babili S."/>
            <person name="Gehring C."/>
            <person name="Roessner U."/>
            <person name="Jung C."/>
            <person name="Murphy K."/>
            <person name="Arold S.T."/>
            <person name="Gojobori T."/>
            <person name="van der Linden C.G."/>
            <person name="van Loo E.N."/>
            <person name="Jellen E.N."/>
            <person name="Maughan P.J."/>
            <person name="Tester M."/>
        </authorList>
    </citation>
    <scope>NUCLEOTIDE SEQUENCE [LARGE SCALE GENOMIC DNA]</scope>
    <source>
        <strain evidence="11">cv. PI 614886</strain>
    </source>
</reference>
<keyword evidence="3" id="KW-0507">mRNA processing</keyword>
<dbReference type="FunFam" id="3.30.70.330:FF:000111">
    <property type="entry name" value="U2 snRNP auxiliary factor large subunit"/>
    <property type="match status" value="1"/>
</dbReference>
<name>A0A803KVX1_CHEQI</name>
<dbReference type="InterPro" id="IPR011990">
    <property type="entry name" value="TPR-like_helical_dom_sf"/>
</dbReference>
<evidence type="ECO:0000256" key="6">
    <source>
        <dbReference type="ARBA" id="ARBA00023187"/>
    </source>
</evidence>
<keyword evidence="12" id="KW-1185">Reference proteome</keyword>
<dbReference type="GO" id="GO:0005634">
    <property type="term" value="C:nucleus"/>
    <property type="evidence" value="ECO:0007669"/>
    <property type="project" value="UniProtKB-SubCell"/>
</dbReference>
<dbReference type="GO" id="GO:0008380">
    <property type="term" value="P:RNA splicing"/>
    <property type="evidence" value="ECO:0007669"/>
    <property type="project" value="UniProtKB-KW"/>
</dbReference>
<evidence type="ECO:0000313" key="11">
    <source>
        <dbReference type="EnsemblPlants" id="AUR62003179-RA:cds"/>
    </source>
</evidence>
<feature type="repeat" description="PPR" evidence="9">
    <location>
        <begin position="379"/>
        <end position="413"/>
    </location>
</feature>
<dbReference type="Gramene" id="AUR62003179-RA">
    <property type="protein sequence ID" value="AUR62003179-RA:cds"/>
    <property type="gene ID" value="AUR62003179"/>
</dbReference>
<dbReference type="EnsemblPlants" id="AUR62003179-RA">
    <property type="protein sequence ID" value="AUR62003179-RA:cds"/>
    <property type="gene ID" value="AUR62003179"/>
</dbReference>
<evidence type="ECO:0000256" key="3">
    <source>
        <dbReference type="ARBA" id="ARBA00022664"/>
    </source>
</evidence>
<evidence type="ECO:0000259" key="10">
    <source>
        <dbReference type="PROSITE" id="PS50102"/>
    </source>
</evidence>
<dbReference type="PROSITE" id="PS51375">
    <property type="entry name" value="PPR"/>
    <property type="match status" value="4"/>
</dbReference>
<dbReference type="NCBIfam" id="TIGR01642">
    <property type="entry name" value="U2AF_lg"/>
    <property type="match status" value="1"/>
</dbReference>
<dbReference type="NCBIfam" id="TIGR00756">
    <property type="entry name" value="PPR"/>
    <property type="match status" value="5"/>
</dbReference>
<dbReference type="InterPro" id="IPR002885">
    <property type="entry name" value="PPR_rpt"/>
</dbReference>
<keyword evidence="5 8" id="KW-0694">RNA-binding</keyword>
<comment type="subcellular location">
    <subcellularLocation>
        <location evidence="1">Nucleus</location>
    </subcellularLocation>
</comment>
<dbReference type="InterPro" id="IPR000504">
    <property type="entry name" value="RRM_dom"/>
</dbReference>
<evidence type="ECO:0000256" key="9">
    <source>
        <dbReference type="PROSITE-ProRule" id="PRU00708"/>
    </source>
</evidence>
<keyword evidence="4" id="KW-0677">Repeat</keyword>
<dbReference type="CDD" id="cd12230">
    <property type="entry name" value="RRM1_U2AF65"/>
    <property type="match status" value="1"/>
</dbReference>
<feature type="repeat" description="PPR" evidence="9">
    <location>
        <begin position="450"/>
        <end position="484"/>
    </location>
</feature>
<dbReference type="FunFam" id="3.30.70.330:FF:000057">
    <property type="entry name" value="U2 snRNP auxiliary factor large subunit"/>
    <property type="match status" value="1"/>
</dbReference>
<dbReference type="InterPro" id="IPR006529">
    <property type="entry name" value="U2AF_lg"/>
</dbReference>
<accession>A0A803KVX1</accession>
<protein>
    <recommendedName>
        <fullName evidence="10">RRM domain-containing protein</fullName>
    </recommendedName>
</protein>
<dbReference type="GO" id="GO:0003723">
    <property type="term" value="F:RNA binding"/>
    <property type="evidence" value="ECO:0007669"/>
    <property type="project" value="UniProtKB-UniRule"/>
</dbReference>
<dbReference type="AlphaFoldDB" id="A0A803KVX1"/>
<keyword evidence="6" id="KW-0508">mRNA splicing</keyword>
<dbReference type="InterPro" id="IPR012677">
    <property type="entry name" value="Nucleotide-bd_a/b_plait_sf"/>
</dbReference>
<evidence type="ECO:0000256" key="7">
    <source>
        <dbReference type="ARBA" id="ARBA00023242"/>
    </source>
</evidence>
<dbReference type="Gene3D" id="3.30.70.330">
    <property type="match status" value="3"/>
</dbReference>
<keyword evidence="7" id="KW-0539">Nucleus</keyword>
<sequence>MAPPAALMTAPAIGGPVTTASVPGVFPNMFPLSSGPMQLGTLPIMPVQAMTQQATRHARRVYVGGLPPEANEQSVAIYFSHVMASIGGNTAGPGDAVVNVYINHEKKFAFVEMRSVEEASNAMALDGIIFEGTPVKVRRPSDYNPSLAAALGPSQPNPNLNLAAVGLTPGSVGGLEGPDRIFVGGLPYYFTEAQVRELLESFGALRGFDLVKDRETGNSKGYAFCVYQDLSVTDIVCQALNGIKMGDKTLTVRRANQGTQQPKPEQESVYMHAQQQIALQKMILQPGGLPTKVVCLTNCVNLDELRDDEEFEDIFEDMRQEGERFGSLLSVVIPRPHPNGEPSPGLGKELTVQRLAKARRFSDIEALIESHKKTPQITQEPFLCSLIRCYGKAGMFDHALSTFNQMDELGTPRTTLSFNALLAACNHSKLYDNVPQLFDEMPKRHGFVPNEVSYGILIRSFCGKGDPELALKTLGEMEEKDVEVTAVAFTTIYDAFCKKGMSDEAERIWNEMVNKGCLIDAAAYNVRIGHAYGGEPEDVMRLIEDMAAAGLKPDAISYNYLLTCYCRNGRMDEAMKLYLELDASGFKPKAATFRTLVHYLCKNEEFRKGYDVFKRSVFHNKIPDFATLKVLVEGLVAKNNKKDAKGLIRTVKKKFPPNVLNAWKKVEVELGLVSQESSATMPEVKEAAK</sequence>
<dbReference type="Pfam" id="PF01535">
    <property type="entry name" value="PPR"/>
    <property type="match status" value="2"/>
</dbReference>
<dbReference type="Pfam" id="PF13041">
    <property type="entry name" value="PPR_2"/>
    <property type="match status" value="2"/>
</dbReference>
<dbReference type="SUPFAM" id="SSF54928">
    <property type="entry name" value="RNA-binding domain, RBD"/>
    <property type="match status" value="2"/>
</dbReference>
<evidence type="ECO:0000256" key="5">
    <source>
        <dbReference type="ARBA" id="ARBA00022884"/>
    </source>
</evidence>
<feature type="repeat" description="PPR" evidence="9">
    <location>
        <begin position="554"/>
        <end position="588"/>
    </location>
</feature>
<dbReference type="PANTHER" id="PTHR23139">
    <property type="entry name" value="RNA-BINDING PROTEIN"/>
    <property type="match status" value="1"/>
</dbReference>
<dbReference type="Proteomes" id="UP000596660">
    <property type="component" value="Unplaced"/>
</dbReference>
<dbReference type="CDD" id="cd12232">
    <property type="entry name" value="RRM3_U2AF65"/>
    <property type="match status" value="1"/>
</dbReference>
<evidence type="ECO:0000313" key="12">
    <source>
        <dbReference type="Proteomes" id="UP000596660"/>
    </source>
</evidence>
<organism evidence="11 12">
    <name type="scientific">Chenopodium quinoa</name>
    <name type="common">Quinoa</name>
    <dbReference type="NCBI Taxonomy" id="63459"/>
    <lineage>
        <taxon>Eukaryota</taxon>
        <taxon>Viridiplantae</taxon>
        <taxon>Streptophyta</taxon>
        <taxon>Embryophyta</taxon>
        <taxon>Tracheophyta</taxon>
        <taxon>Spermatophyta</taxon>
        <taxon>Magnoliopsida</taxon>
        <taxon>eudicotyledons</taxon>
        <taxon>Gunneridae</taxon>
        <taxon>Pentapetalae</taxon>
        <taxon>Caryophyllales</taxon>
        <taxon>Chenopodiaceae</taxon>
        <taxon>Chenopodioideae</taxon>
        <taxon>Atripliceae</taxon>
        <taxon>Chenopodium</taxon>
    </lineage>
</organism>
<feature type="repeat" description="PPR" evidence="9">
    <location>
        <begin position="485"/>
        <end position="519"/>
    </location>
</feature>
<dbReference type="CDD" id="cd12231">
    <property type="entry name" value="RRM2_U2AF65"/>
    <property type="match status" value="1"/>
</dbReference>
<comment type="similarity">
    <text evidence="2">Belongs to the splicing factor SR family.</text>
</comment>
<dbReference type="Pfam" id="PF00076">
    <property type="entry name" value="RRM_1"/>
    <property type="match status" value="2"/>
</dbReference>
<dbReference type="PROSITE" id="PS50102">
    <property type="entry name" value="RRM"/>
    <property type="match status" value="2"/>
</dbReference>
<dbReference type="Gene3D" id="1.25.40.10">
    <property type="entry name" value="Tetratricopeptide repeat domain"/>
    <property type="match status" value="2"/>
</dbReference>
<dbReference type="GO" id="GO:0006397">
    <property type="term" value="P:mRNA processing"/>
    <property type="evidence" value="ECO:0007669"/>
    <property type="project" value="UniProtKB-KW"/>
</dbReference>
<reference evidence="11" key="2">
    <citation type="submission" date="2021-03" db="UniProtKB">
        <authorList>
            <consortium name="EnsemblPlants"/>
        </authorList>
    </citation>
    <scope>IDENTIFICATION</scope>
</reference>
<feature type="domain" description="RRM" evidence="10">
    <location>
        <begin position="59"/>
        <end position="142"/>
    </location>
</feature>
<dbReference type="InterPro" id="IPR035979">
    <property type="entry name" value="RBD_domain_sf"/>
</dbReference>
<proteinExistence type="inferred from homology"/>
<evidence type="ECO:0000256" key="1">
    <source>
        <dbReference type="ARBA" id="ARBA00004123"/>
    </source>
</evidence>
<dbReference type="SMART" id="SM00360">
    <property type="entry name" value="RRM"/>
    <property type="match status" value="2"/>
</dbReference>